<organism evidence="15 16">
    <name type="scientific">Rhododendron williamsianum</name>
    <dbReference type="NCBI Taxonomy" id="262921"/>
    <lineage>
        <taxon>Eukaryota</taxon>
        <taxon>Viridiplantae</taxon>
        <taxon>Streptophyta</taxon>
        <taxon>Embryophyta</taxon>
        <taxon>Tracheophyta</taxon>
        <taxon>Spermatophyta</taxon>
        <taxon>Magnoliopsida</taxon>
        <taxon>eudicotyledons</taxon>
        <taxon>Gunneridae</taxon>
        <taxon>Pentapetalae</taxon>
        <taxon>asterids</taxon>
        <taxon>Ericales</taxon>
        <taxon>Ericaceae</taxon>
        <taxon>Ericoideae</taxon>
        <taxon>Rhodoreae</taxon>
        <taxon>Rhododendron</taxon>
    </lineage>
</organism>
<feature type="transmembrane region" description="Helical" evidence="13">
    <location>
        <begin position="245"/>
        <end position="261"/>
    </location>
</feature>
<evidence type="ECO:0000256" key="2">
    <source>
        <dbReference type="ARBA" id="ARBA00022448"/>
    </source>
</evidence>
<evidence type="ECO:0000256" key="5">
    <source>
        <dbReference type="ARBA" id="ARBA00022958"/>
    </source>
</evidence>
<evidence type="ECO:0000256" key="9">
    <source>
        <dbReference type="ARBA" id="ARBA00023136"/>
    </source>
</evidence>
<feature type="transmembrane region" description="Helical" evidence="13">
    <location>
        <begin position="6"/>
        <end position="26"/>
    </location>
</feature>
<evidence type="ECO:0000313" key="16">
    <source>
        <dbReference type="Proteomes" id="UP000428333"/>
    </source>
</evidence>
<dbReference type="InterPro" id="IPR018422">
    <property type="entry name" value="Cation/H_exchanger_CPA1"/>
</dbReference>
<dbReference type="GO" id="GO:0051453">
    <property type="term" value="P:regulation of intracellular pH"/>
    <property type="evidence" value="ECO:0007669"/>
    <property type="project" value="TreeGrafter"/>
</dbReference>
<evidence type="ECO:0000256" key="13">
    <source>
        <dbReference type="SAM" id="Phobius"/>
    </source>
</evidence>
<dbReference type="PANTHER" id="PTHR10110:SF159">
    <property type="entry name" value="SODIUM_HYDROGEN EXCHANGER 3"/>
    <property type="match status" value="1"/>
</dbReference>
<comment type="subcellular location">
    <subcellularLocation>
        <location evidence="1">Membrane</location>
        <topology evidence="1">Multi-pass membrane protein</topology>
    </subcellularLocation>
</comment>
<dbReference type="OrthoDB" id="196264at2759"/>
<keyword evidence="5" id="KW-0630">Potassium</keyword>
<dbReference type="GO" id="GO:0098719">
    <property type="term" value="P:sodium ion import across plasma membrane"/>
    <property type="evidence" value="ECO:0007669"/>
    <property type="project" value="TreeGrafter"/>
</dbReference>
<keyword evidence="4 13" id="KW-0812">Transmembrane</keyword>
<evidence type="ECO:0000256" key="10">
    <source>
        <dbReference type="ARBA" id="ARBA00023201"/>
    </source>
</evidence>
<evidence type="ECO:0000256" key="12">
    <source>
        <dbReference type="ARBA" id="ARBA00047912"/>
    </source>
</evidence>
<keyword evidence="6 13" id="KW-1133">Transmembrane helix</keyword>
<feature type="transmembrane region" description="Helical" evidence="13">
    <location>
        <begin position="273"/>
        <end position="293"/>
    </location>
</feature>
<evidence type="ECO:0000313" key="15">
    <source>
        <dbReference type="EMBL" id="KAE9455268.1"/>
    </source>
</evidence>
<dbReference type="EMBL" id="QEFC01001863">
    <property type="protein sequence ID" value="KAE9455268.1"/>
    <property type="molecule type" value="Genomic_DNA"/>
</dbReference>
<sequence length="398" mass="43935">MTITLFGVIGTLISFAIISFGAMNFFKKMNIGSLEIADYLAIGAIFSATDSVCTLQAGLLSAYLIKKLYFGRNSGVAATLACHWHSTDREVAVMMLMAYLSYMLSELFYLSAILTVFFCGIVMSHYTWHNVTESSRITTKHAFATLSFGCEIFIFLYVGMDALDIEKWRFVSDSPGTSVRVSSILLGLIMVGRAAFVFPLSFISNLTRKSPYEKIGIKQQVTVWWAGLMRGAVSMALAYNQVTDGSVSFTYICFILSSVQFTRAGHTQLRGNAFMITSTITVVLFSTVVFGLMTKPLIRLLLPSPKPLLSRSLSSEPSSPKSLTLPLLSNGNGSEVDLGNHNVPRPTSLRMLLATPTHNVHYYWRKFDNAFMRPVFGGRGFVPFVAGSPTEQSVHQLQ</sequence>
<dbReference type="InterPro" id="IPR006153">
    <property type="entry name" value="Cation/H_exchanger_TM"/>
</dbReference>
<dbReference type="GO" id="GO:0015385">
    <property type="term" value="F:sodium:proton antiporter activity"/>
    <property type="evidence" value="ECO:0007669"/>
    <property type="project" value="InterPro"/>
</dbReference>
<comment type="caution">
    <text evidence="15">The sequence shown here is derived from an EMBL/GenBank/DDBJ whole genome shotgun (WGS) entry which is preliminary data.</text>
</comment>
<proteinExistence type="predicted"/>
<feature type="transmembrane region" description="Helical" evidence="13">
    <location>
        <begin position="180"/>
        <end position="200"/>
    </location>
</feature>
<evidence type="ECO:0000256" key="8">
    <source>
        <dbReference type="ARBA" id="ARBA00023065"/>
    </source>
</evidence>
<evidence type="ECO:0000256" key="6">
    <source>
        <dbReference type="ARBA" id="ARBA00022989"/>
    </source>
</evidence>
<dbReference type="Proteomes" id="UP000428333">
    <property type="component" value="Linkage Group LG07"/>
</dbReference>
<comment type="catalytic activity">
    <reaction evidence="12">
        <text>K(+)(in) + H(+)(out) = K(+)(out) + H(+)(in)</text>
        <dbReference type="Rhea" id="RHEA:29467"/>
        <dbReference type="ChEBI" id="CHEBI:15378"/>
        <dbReference type="ChEBI" id="CHEBI:29103"/>
    </reaction>
</comment>
<protein>
    <recommendedName>
        <fullName evidence="14">Cation/H+ exchanger transmembrane domain-containing protein</fullName>
    </recommendedName>
</protein>
<name>A0A6A4LLI1_9ERIC</name>
<dbReference type="GO" id="GO:0005886">
    <property type="term" value="C:plasma membrane"/>
    <property type="evidence" value="ECO:0007669"/>
    <property type="project" value="TreeGrafter"/>
</dbReference>
<feature type="transmembrane region" description="Helical" evidence="13">
    <location>
        <begin position="141"/>
        <end position="160"/>
    </location>
</feature>
<evidence type="ECO:0000256" key="11">
    <source>
        <dbReference type="ARBA" id="ARBA00047524"/>
    </source>
</evidence>
<feature type="transmembrane region" description="Helical" evidence="13">
    <location>
        <begin position="38"/>
        <end position="65"/>
    </location>
</feature>
<reference evidence="15 16" key="1">
    <citation type="journal article" date="2019" name="Genome Biol. Evol.">
        <title>The Rhododendron genome and chromosomal organization provide insight into shared whole-genome duplications across the heath family (Ericaceae).</title>
        <authorList>
            <person name="Soza V.L."/>
            <person name="Lindsley D."/>
            <person name="Waalkes A."/>
            <person name="Ramage E."/>
            <person name="Patwardhan R.P."/>
            <person name="Burton J.N."/>
            <person name="Adey A."/>
            <person name="Kumar A."/>
            <person name="Qiu R."/>
            <person name="Shendure J."/>
            <person name="Hall B."/>
        </authorList>
    </citation>
    <scope>NUCLEOTIDE SEQUENCE [LARGE SCALE GENOMIC DNA]</scope>
    <source>
        <strain evidence="15">RSF 1966-606</strain>
    </source>
</reference>
<keyword evidence="9 13" id="KW-0472">Membrane</keyword>
<keyword evidence="8" id="KW-0406">Ion transport</keyword>
<feature type="transmembrane region" description="Helical" evidence="13">
    <location>
        <begin position="107"/>
        <end position="129"/>
    </location>
</feature>
<dbReference type="AlphaFoldDB" id="A0A6A4LLI1"/>
<evidence type="ECO:0000256" key="4">
    <source>
        <dbReference type="ARBA" id="ARBA00022692"/>
    </source>
</evidence>
<keyword evidence="2" id="KW-0813">Transport</keyword>
<evidence type="ECO:0000256" key="7">
    <source>
        <dbReference type="ARBA" id="ARBA00023053"/>
    </source>
</evidence>
<evidence type="ECO:0000256" key="3">
    <source>
        <dbReference type="ARBA" id="ARBA00022538"/>
    </source>
</evidence>
<dbReference type="PANTHER" id="PTHR10110">
    <property type="entry name" value="SODIUM/HYDROGEN EXCHANGER"/>
    <property type="match status" value="1"/>
</dbReference>
<comment type="catalytic activity">
    <reaction evidence="11">
        <text>Na(+)(in) + H(+)(out) = Na(+)(out) + H(+)(in)</text>
        <dbReference type="Rhea" id="RHEA:29419"/>
        <dbReference type="ChEBI" id="CHEBI:15378"/>
        <dbReference type="ChEBI" id="CHEBI:29101"/>
    </reaction>
</comment>
<keyword evidence="3" id="KW-0633">Potassium transport</keyword>
<dbReference type="Pfam" id="PF00999">
    <property type="entry name" value="Na_H_Exchanger"/>
    <property type="match status" value="1"/>
</dbReference>
<keyword evidence="16" id="KW-1185">Reference proteome</keyword>
<evidence type="ECO:0000256" key="1">
    <source>
        <dbReference type="ARBA" id="ARBA00004141"/>
    </source>
</evidence>
<accession>A0A6A4LLI1</accession>
<keyword evidence="7" id="KW-0915">Sodium</keyword>
<feature type="domain" description="Cation/H+ exchanger transmembrane" evidence="14">
    <location>
        <begin position="81"/>
        <end position="298"/>
    </location>
</feature>
<evidence type="ECO:0000259" key="14">
    <source>
        <dbReference type="Pfam" id="PF00999"/>
    </source>
</evidence>
<gene>
    <name evidence="15" type="ORF">C3L33_12829</name>
</gene>
<keyword evidence="10" id="KW-0739">Sodium transport</keyword>
<feature type="non-terminal residue" evidence="15">
    <location>
        <position position="1"/>
    </location>
</feature>
<dbReference type="GO" id="GO:0015386">
    <property type="term" value="F:potassium:proton antiporter activity"/>
    <property type="evidence" value="ECO:0007669"/>
    <property type="project" value="TreeGrafter"/>
</dbReference>